<evidence type="ECO:0000256" key="3">
    <source>
        <dbReference type="ARBA" id="ARBA00022833"/>
    </source>
</evidence>
<dbReference type="Proteomes" id="UP000007802">
    <property type="component" value="Unassembled WGS sequence"/>
</dbReference>
<dbReference type="InterPro" id="IPR002893">
    <property type="entry name" value="Znf_MYND"/>
</dbReference>
<protein>
    <recommendedName>
        <fullName evidence="5">MYND-type domain-containing protein</fullName>
    </recommendedName>
</protein>
<accession>F2TTG9</accession>
<dbReference type="SUPFAM" id="SSF144232">
    <property type="entry name" value="HIT/MYND zinc finger-like"/>
    <property type="match status" value="1"/>
</dbReference>
<dbReference type="InterPro" id="IPR024119">
    <property type="entry name" value="TF_DEAF-1"/>
</dbReference>
<dbReference type="GO" id="GO:0000981">
    <property type="term" value="F:DNA-binding transcription factor activity, RNA polymerase II-specific"/>
    <property type="evidence" value="ECO:0007669"/>
    <property type="project" value="TreeGrafter"/>
</dbReference>
<dbReference type="PANTHER" id="PTHR10237">
    <property type="entry name" value="DEFORMED EPIDERMAL AUTOREGULATORY FACTOR 1 HOMOLOG SUPPRESSIN"/>
    <property type="match status" value="1"/>
</dbReference>
<dbReference type="HOGENOM" id="CLU_007974_0_1_1"/>
<gene>
    <name evidence="6" type="ORF">BDDG_09477</name>
</gene>
<keyword evidence="2 4" id="KW-0863">Zinc-finger</keyword>
<feature type="domain" description="MYND-type" evidence="5">
    <location>
        <begin position="1192"/>
        <end position="1234"/>
    </location>
</feature>
<sequence>MLRLIFHCVYRFNNTTPDFHHARYTYHSPNHCHVMLELMLPPCRESIGLLPLNQFSLFHAIGNTPAVCLTQDIPGDDPARLLLLGCGDARNILFTSFMNSSSKPRPLDYTCCDIQPAVIARNVLLLTLVVDTNEGADTSMLWNIYYHLFIDDKSHNLLESQVKKLHRFSSSLKYWHKSEYGRFLRFCDSKTLALVRDIWHSYISVRDKADYLASFRKAIQACLDVKVATAGSGIDLGGARAAAPNAIQALKDLPGLHSRYWKNGSTSNDPKALNVHPNPTLAPLENDNALLHSGTDPLLGFHLVTAYTPVDAGSHFYRKEVAFAHAQNAVESARLQFNIWCQSLKRDHKSVTVRFFAGDALAFCHTLQHLDTTRETSAKWFRTSYGFDTVSLDGEDYALEDGVAPLAFDVIDTSNLIDFLGGINVFIAAGPLLYEKESSTIYAESFAKYVPEVDVLLNDLFAGHFPTVSILLGVFPVQYWTNSSAVANAEEQLMHDFRKCSMGDGVNTRNVYNRTLWKYQWPYWSHSPGSSCSSLIKFDPDSLAVVLFGIYMNMFMNEDVKFVLAHPSCEMIRYHRGSFVRFLAFVKGRVMVDWNKAISALITLIEADKALGVGQNFLHELYTQLHILDVYSDPLFTKEFKYDRSSHDFRAWKKMPYLVSITVKVPRAKLSVFTKTRCGKLAKPYINGFVQSKQMGLGQHSLFAVVQLGFGQAICSGPRNSDHFAVTIAKDHSGWKGKSPLIISFVVPSALLLAQPESTTVGMSLYHTPGISSMFEDALGTELVVFSSDLGNQSSVYISKHRPNHAGMPCPPQLWSNRVYPAKMHASSYHVTLTADIDKKKRIIDRFTARIDFLSKEAKAILTRQNKIVVSQPSPCSLRVPVEGQAWEIVITFPAPVLKPNKKNTIRVARKSSYVEIIAHRAEKPDRQGYSDYMFPVFLSGGEPLAWNIPYLNPNRLPILDTNRMEDFGWLITHVSTMFSGKECEVRSNLDNTRPKPDQDSRLCFKDTLFAMHMSFARVKGEKCKVFGISCGDIGLHILFFRSSVRMDISNHTLALDVAIVPLRLDMEKPIRDFIAKLDMDELITMLVEEDELRLWKKLLPAFVERCREWKHKPTCEYKAKSRIPLSVELHQPVLCSCGNGIFPPNFVGDFPKWETVSKHAIRGLIPLLFTLPYLDTKDALGKEKKAGQNQCEACGAGKSVHGRALLSCSQCHLVRYCSSKCQRIHWKAHRKTCLGKGTAGPNC</sequence>
<dbReference type="Pfam" id="PF01753">
    <property type="entry name" value="zf-MYND"/>
    <property type="match status" value="1"/>
</dbReference>
<dbReference type="GO" id="GO:0008270">
    <property type="term" value="F:zinc ion binding"/>
    <property type="evidence" value="ECO:0007669"/>
    <property type="project" value="UniProtKB-KW"/>
</dbReference>
<evidence type="ECO:0000256" key="1">
    <source>
        <dbReference type="ARBA" id="ARBA00022723"/>
    </source>
</evidence>
<dbReference type="Gene3D" id="6.10.140.2220">
    <property type="match status" value="1"/>
</dbReference>
<dbReference type="PROSITE" id="PS50865">
    <property type="entry name" value="ZF_MYND_2"/>
    <property type="match status" value="1"/>
</dbReference>
<evidence type="ECO:0000259" key="5">
    <source>
        <dbReference type="PROSITE" id="PS50865"/>
    </source>
</evidence>
<dbReference type="GO" id="GO:0005634">
    <property type="term" value="C:nucleus"/>
    <property type="evidence" value="ECO:0007669"/>
    <property type="project" value="TreeGrafter"/>
</dbReference>
<reference evidence="6" key="1">
    <citation type="submission" date="2010-03" db="EMBL/GenBank/DDBJ databases">
        <title>Annotation of Blastomyces dermatitidis strain ATCC 18188.</title>
        <authorList>
            <consortium name="The Broad Institute Genome Sequencing Platform"/>
            <consortium name="Broad Institute Genome Sequencing Center for Infectious Disease."/>
            <person name="Cuomo C."/>
            <person name="Klein B."/>
            <person name="Sullivan T."/>
            <person name="Heitman J."/>
            <person name="Young S."/>
            <person name="Zeng Q."/>
            <person name="Gargeya S."/>
            <person name="Alvarado L."/>
            <person name="Berlin A.M."/>
            <person name="Chapman S.B."/>
            <person name="Chen Z."/>
            <person name="Freedman E."/>
            <person name="Gellesch M."/>
            <person name="Goldberg J."/>
            <person name="Griggs A."/>
            <person name="Gujja S."/>
            <person name="Heilman E."/>
            <person name="Heiman D."/>
            <person name="Howarth C."/>
            <person name="Mehta T."/>
            <person name="Neiman D."/>
            <person name="Pearson M."/>
            <person name="Roberts A."/>
            <person name="Saif S."/>
            <person name="Shea T."/>
            <person name="Shenoy N."/>
            <person name="Sisk P."/>
            <person name="Stolte C."/>
            <person name="Sykes S."/>
            <person name="White J."/>
            <person name="Yandava C."/>
            <person name="Haas B."/>
            <person name="Nusbaum C."/>
            <person name="Birren B."/>
        </authorList>
    </citation>
    <scope>NUCLEOTIDE SEQUENCE [LARGE SCALE GENOMIC DNA]</scope>
    <source>
        <strain evidence="6">ATCC 18188</strain>
    </source>
</reference>
<dbReference type="Pfam" id="PF14737">
    <property type="entry name" value="DUF4470"/>
    <property type="match status" value="1"/>
</dbReference>
<dbReference type="EMBL" id="GG749561">
    <property type="protein sequence ID" value="EGE86532.2"/>
    <property type="molecule type" value="Genomic_DNA"/>
</dbReference>
<evidence type="ECO:0000256" key="4">
    <source>
        <dbReference type="PROSITE-ProRule" id="PRU00134"/>
    </source>
</evidence>
<dbReference type="PROSITE" id="PS01360">
    <property type="entry name" value="ZF_MYND_1"/>
    <property type="match status" value="1"/>
</dbReference>
<proteinExistence type="predicted"/>
<organism evidence="6">
    <name type="scientific">Ajellomyces dermatitidis (strain ATCC 18188 / CBS 674.68)</name>
    <name type="common">Blastomyces dermatitidis</name>
    <dbReference type="NCBI Taxonomy" id="653446"/>
    <lineage>
        <taxon>Eukaryota</taxon>
        <taxon>Fungi</taxon>
        <taxon>Dikarya</taxon>
        <taxon>Ascomycota</taxon>
        <taxon>Pezizomycotina</taxon>
        <taxon>Eurotiomycetes</taxon>
        <taxon>Eurotiomycetidae</taxon>
        <taxon>Onygenales</taxon>
        <taxon>Ajellomycetaceae</taxon>
        <taxon>Blastomyces</taxon>
    </lineage>
</organism>
<evidence type="ECO:0000313" key="6">
    <source>
        <dbReference type="EMBL" id="EGE86532.2"/>
    </source>
</evidence>
<dbReference type="PANTHER" id="PTHR10237:SF14">
    <property type="entry name" value="MYND-TYPE DOMAIN-CONTAINING PROTEIN"/>
    <property type="match status" value="1"/>
</dbReference>
<evidence type="ECO:0000256" key="2">
    <source>
        <dbReference type="ARBA" id="ARBA00022771"/>
    </source>
</evidence>
<keyword evidence="3" id="KW-0862">Zinc</keyword>
<name>F2TTG9_AJEDA</name>
<keyword evidence="1" id="KW-0479">Metal-binding</keyword>
<dbReference type="AlphaFoldDB" id="F2TTG9"/>
<dbReference type="InterPro" id="IPR027974">
    <property type="entry name" value="DUF4470"/>
</dbReference>
<dbReference type="OrthoDB" id="432970at2759"/>